<dbReference type="InterPro" id="IPR002208">
    <property type="entry name" value="SecY/SEC61-alpha"/>
</dbReference>
<dbReference type="HAMAP" id="MF_01465">
    <property type="entry name" value="SecY"/>
    <property type="match status" value="1"/>
</dbReference>
<comment type="subcellular location">
    <subcellularLocation>
        <location evidence="10">Cell membrane</location>
        <topology evidence="10">Multi-pass membrane protein</topology>
    </subcellularLocation>
    <subcellularLocation>
        <location evidence="1 12">Membrane</location>
        <topology evidence="1 12">Multi-pass membrane protein</topology>
    </subcellularLocation>
</comment>
<keyword evidence="15" id="KW-1185">Reference proteome</keyword>
<keyword evidence="7 10" id="KW-0811">Translocation</keyword>
<accession>A0A852SND8</accession>
<keyword evidence="10" id="KW-1003">Cell membrane</keyword>
<dbReference type="Pfam" id="PF00344">
    <property type="entry name" value="SecY"/>
    <property type="match status" value="1"/>
</dbReference>
<feature type="transmembrane region" description="Helical" evidence="10">
    <location>
        <begin position="192"/>
        <end position="211"/>
    </location>
</feature>
<reference evidence="14 15" key="1">
    <citation type="submission" date="2020-07" db="EMBL/GenBank/DDBJ databases">
        <title>Sequencing the genomes of 1000 actinobacteria strains.</title>
        <authorList>
            <person name="Klenk H.-P."/>
        </authorList>
    </citation>
    <scope>NUCLEOTIDE SEQUENCE [LARGE SCALE GENOMIC DNA]</scope>
    <source>
        <strain evidence="14 15">DSM 26474</strain>
    </source>
</reference>
<protein>
    <recommendedName>
        <fullName evidence="9 10">Protein translocase subunit SecY</fullName>
    </recommendedName>
</protein>
<dbReference type="EMBL" id="JACCBM010000001">
    <property type="protein sequence ID" value="NYD70293.1"/>
    <property type="molecule type" value="Genomic_DNA"/>
</dbReference>
<feature type="transmembrane region" description="Helical" evidence="10">
    <location>
        <begin position="265"/>
        <end position="286"/>
    </location>
</feature>
<evidence type="ECO:0000313" key="15">
    <source>
        <dbReference type="Proteomes" id="UP000549913"/>
    </source>
</evidence>
<evidence type="ECO:0000256" key="7">
    <source>
        <dbReference type="ARBA" id="ARBA00023010"/>
    </source>
</evidence>
<dbReference type="PRINTS" id="PR00303">
    <property type="entry name" value="SECYTRNLCASE"/>
</dbReference>
<dbReference type="RefSeq" id="WP_173183349.1">
    <property type="nucleotide sequence ID" value="NZ_BSEW01000001.1"/>
</dbReference>
<keyword evidence="8 10" id="KW-0472">Membrane</keyword>
<keyword evidence="6 10" id="KW-1133">Transmembrane helix</keyword>
<gene>
    <name evidence="10" type="primary">secY</name>
    <name evidence="14" type="ORF">BJ984_001451</name>
</gene>
<dbReference type="GO" id="GO:0006605">
    <property type="term" value="P:protein targeting"/>
    <property type="evidence" value="ECO:0007669"/>
    <property type="project" value="UniProtKB-UniRule"/>
</dbReference>
<feature type="transmembrane region" description="Helical" evidence="10">
    <location>
        <begin position="158"/>
        <end position="180"/>
    </location>
</feature>
<dbReference type="AlphaFoldDB" id="A0A852SND8"/>
<comment type="caution">
    <text evidence="10">Lacks conserved residue(s) required for the propagation of feature annotation.</text>
</comment>
<dbReference type="SUPFAM" id="SSF103491">
    <property type="entry name" value="Preprotein translocase SecY subunit"/>
    <property type="match status" value="1"/>
</dbReference>
<keyword evidence="3 10" id="KW-0813">Transport</keyword>
<comment type="similarity">
    <text evidence="2 10 13">Belongs to the SecY/SEC61-alpha family.</text>
</comment>
<evidence type="ECO:0000256" key="13">
    <source>
        <dbReference type="RuleBase" id="RU004349"/>
    </source>
</evidence>
<dbReference type="GO" id="GO:0043952">
    <property type="term" value="P:protein transport by the Sec complex"/>
    <property type="evidence" value="ECO:0007669"/>
    <property type="project" value="UniProtKB-UniRule"/>
</dbReference>
<dbReference type="PIRSF" id="PIRSF004557">
    <property type="entry name" value="SecY"/>
    <property type="match status" value="1"/>
</dbReference>
<dbReference type="PANTHER" id="PTHR10906">
    <property type="entry name" value="SECY/SEC61-ALPHA FAMILY MEMBER"/>
    <property type="match status" value="1"/>
</dbReference>
<dbReference type="InterPro" id="IPR026593">
    <property type="entry name" value="SecY"/>
</dbReference>
<dbReference type="FunFam" id="1.10.3370.10:FF:000001">
    <property type="entry name" value="Preprotein translocase subunit SecY"/>
    <property type="match status" value="1"/>
</dbReference>
<comment type="subunit">
    <text evidence="10">Component of the Sec protein translocase complex. Heterotrimer consisting of SecY, SecE and SecG subunits. The heterotrimers can form oligomers, although 1 heterotrimer is thought to be able to translocate proteins. Interacts with the ribosome. Interacts with SecDF, and other proteins may be involved. Interacts with SecA.</text>
</comment>
<proteinExistence type="inferred from homology"/>
<dbReference type="InterPro" id="IPR030659">
    <property type="entry name" value="SecY_CS"/>
</dbReference>
<dbReference type="NCBIfam" id="TIGR00967">
    <property type="entry name" value="3a0501s007"/>
    <property type="match status" value="1"/>
</dbReference>
<dbReference type="PROSITE" id="PS00755">
    <property type="entry name" value="SECY_1"/>
    <property type="match status" value="1"/>
</dbReference>
<evidence type="ECO:0000313" key="14">
    <source>
        <dbReference type="EMBL" id="NYD70293.1"/>
    </source>
</evidence>
<evidence type="ECO:0000256" key="4">
    <source>
        <dbReference type="ARBA" id="ARBA00022692"/>
    </source>
</evidence>
<feature type="transmembrane region" description="Helical" evidence="10">
    <location>
        <begin position="405"/>
        <end position="423"/>
    </location>
</feature>
<dbReference type="GO" id="GO:0005886">
    <property type="term" value="C:plasma membrane"/>
    <property type="evidence" value="ECO:0007669"/>
    <property type="project" value="UniProtKB-SubCell"/>
</dbReference>
<feature type="transmembrane region" description="Helical" evidence="10">
    <location>
        <begin position="382"/>
        <end position="399"/>
    </location>
</feature>
<feature type="transmembrane region" description="Helical" evidence="10">
    <location>
        <begin position="73"/>
        <end position="96"/>
    </location>
</feature>
<evidence type="ECO:0000256" key="2">
    <source>
        <dbReference type="ARBA" id="ARBA00005751"/>
    </source>
</evidence>
<dbReference type="InterPro" id="IPR023201">
    <property type="entry name" value="SecY_dom_sf"/>
</dbReference>
<comment type="caution">
    <text evidence="14">The sequence shown here is derived from an EMBL/GenBank/DDBJ whole genome shotgun (WGS) entry which is preliminary data.</text>
</comment>
<comment type="function">
    <text evidence="10 11">The central subunit of the protein translocation channel SecYEG. Consists of two halves formed by TMs 1-5 and 6-10. These two domains form a lateral gate at the front which open onto the bilayer between TMs 2 and 7, and are clamped together by SecE at the back. The channel is closed by both a pore ring composed of hydrophobic SecY resides and a short helix (helix 2A) on the extracellular side of the membrane which forms a plug. The plug probably moves laterally to allow the channel to open. The ring and the pore may move independently.</text>
</comment>
<dbReference type="GO" id="GO:0065002">
    <property type="term" value="P:intracellular protein transmembrane transport"/>
    <property type="evidence" value="ECO:0007669"/>
    <property type="project" value="UniProtKB-UniRule"/>
</dbReference>
<evidence type="ECO:0000256" key="11">
    <source>
        <dbReference type="RuleBase" id="RU000537"/>
    </source>
</evidence>
<feature type="transmembrane region" description="Helical" evidence="10">
    <location>
        <begin position="116"/>
        <end position="138"/>
    </location>
</feature>
<evidence type="ECO:0000256" key="12">
    <source>
        <dbReference type="RuleBase" id="RU003484"/>
    </source>
</evidence>
<name>A0A852SND8_9MICO</name>
<evidence type="ECO:0000256" key="9">
    <source>
        <dbReference type="ARBA" id="ARBA00039733"/>
    </source>
</evidence>
<evidence type="ECO:0000256" key="8">
    <source>
        <dbReference type="ARBA" id="ARBA00023136"/>
    </source>
</evidence>
<sequence length="440" mass="47845">MFKAVARIFRTPDLRRKIGFTLGIVALFRLGSFIPAPFVDFGNVQTCLAANQGTSGLYELVNLFSGGALLQLSIFALGIMPYITASIIVQLLRVVIPHFETLHKEGASGQSRLTQYTRYLTIALGVLQSTTLITVARSGALFGTSTVAECGQLITNDAWYAILLMVITMTAGTGVIMWMGELVTERGVGNGMSLLIFTSIASTFPSSLWLIAQTQGFETFLAVLAVGVAVVFGVVFVELSQRRIPVQYAKRVVGRRTYGGNNTYIPIKVNMAGVVPVIFASSLLYLPALIAQFNQPAAGQAPAGWVTWINNYLVRGDHPLYMLMYFLLIVGFTYFYVAITFNPEEVADNMKKFGGFIPGIRAGRPTAEYLDYVLTRITLPGSIYLGVIALLPLIALVAVGANQNFPFGGASILIIVGVGLETVKQIDSQLQQRHYEGLLR</sequence>
<evidence type="ECO:0000256" key="1">
    <source>
        <dbReference type="ARBA" id="ARBA00004141"/>
    </source>
</evidence>
<organism evidence="14 15">
    <name type="scientific">Herbiconiux flava</name>
    <dbReference type="NCBI Taxonomy" id="881268"/>
    <lineage>
        <taxon>Bacteria</taxon>
        <taxon>Bacillati</taxon>
        <taxon>Actinomycetota</taxon>
        <taxon>Actinomycetes</taxon>
        <taxon>Micrococcales</taxon>
        <taxon>Microbacteriaceae</taxon>
        <taxon>Herbiconiux</taxon>
    </lineage>
</organism>
<dbReference type="Gene3D" id="1.10.3370.10">
    <property type="entry name" value="SecY subunit domain"/>
    <property type="match status" value="1"/>
</dbReference>
<evidence type="ECO:0000256" key="5">
    <source>
        <dbReference type="ARBA" id="ARBA00022927"/>
    </source>
</evidence>
<evidence type="ECO:0000256" key="10">
    <source>
        <dbReference type="HAMAP-Rule" id="MF_01465"/>
    </source>
</evidence>
<keyword evidence="4 10" id="KW-0812">Transmembrane</keyword>
<keyword evidence="5 10" id="KW-0653">Protein transport</keyword>
<feature type="transmembrane region" description="Helical" evidence="10">
    <location>
        <begin position="320"/>
        <end position="341"/>
    </location>
</feature>
<evidence type="ECO:0000256" key="6">
    <source>
        <dbReference type="ARBA" id="ARBA00022989"/>
    </source>
</evidence>
<feature type="transmembrane region" description="Helical" evidence="10">
    <location>
        <begin position="217"/>
        <end position="237"/>
    </location>
</feature>
<dbReference type="Proteomes" id="UP000549913">
    <property type="component" value="Unassembled WGS sequence"/>
</dbReference>
<evidence type="ECO:0000256" key="3">
    <source>
        <dbReference type="ARBA" id="ARBA00022448"/>
    </source>
</evidence>
<dbReference type="PROSITE" id="PS00756">
    <property type="entry name" value="SECY_2"/>
    <property type="match status" value="1"/>
</dbReference>